<keyword evidence="2" id="KW-1185">Reference proteome</keyword>
<reference evidence="3" key="2">
    <citation type="submission" date="2025-08" db="UniProtKB">
        <authorList>
            <consortium name="RefSeq"/>
        </authorList>
    </citation>
    <scope>IDENTIFICATION</scope>
    <source>
        <tissue evidence="3">Leaf</tissue>
    </source>
</reference>
<dbReference type="Pfam" id="PF10354">
    <property type="entry name" value="BMT5-like"/>
    <property type="match status" value="1"/>
</dbReference>
<sequence length="357" mass="41760">MVCIKKMMENEEDETEKWLNNEYSSFHQILLLGEGDFSFALSLSLSFASASNIVATSLDSYDSLIKKYKRAKSNLDLLEKLGASLIHEVDATKMKLHTDLKMRKFDRIIFNFPHAGFHGKEQNLHLINKHRRLVHDFFSNASGMLRPNGEIHVNHKTSAPFSHWNLEKLASQNSLLLIECVPFNIHDYPGYNNKRGDGLRCDEPFRLGKCSTFKFIFSPESKKMSTNHTRRDSKENLPHQIQRILFQEHNHETSFVPNHPINLFSSHLGSPVRDRFREDVAWVFDWYFTHVDETFGVREEMEGYHVYEGVRRGYDRYVKLASCRTSPDFIVFLEELHGLSLMRIERLKQSLEDMSHY</sequence>
<dbReference type="Proteomes" id="UP000813463">
    <property type="component" value="Chromosome 2"/>
</dbReference>
<dbReference type="GO" id="GO:0070042">
    <property type="term" value="F:rRNA (uridine-N3-)-methyltransferase activity"/>
    <property type="evidence" value="ECO:0000318"/>
    <property type="project" value="GO_Central"/>
</dbReference>
<dbReference type="RefSeq" id="XP_021841696.1">
    <property type="nucleotide sequence ID" value="XM_021986004.2"/>
</dbReference>
<evidence type="ECO:0000313" key="3">
    <source>
        <dbReference type="RefSeq" id="XP_021841696.1"/>
    </source>
</evidence>
<dbReference type="Gene3D" id="3.40.50.150">
    <property type="entry name" value="Vaccinia Virus protein VP39"/>
    <property type="match status" value="1"/>
</dbReference>
<dbReference type="SUPFAM" id="SSF53335">
    <property type="entry name" value="S-adenosyl-L-methionine-dependent methyltransferases"/>
    <property type="match status" value="1"/>
</dbReference>
<organism evidence="2 3">
    <name type="scientific">Spinacia oleracea</name>
    <name type="common">Spinach</name>
    <dbReference type="NCBI Taxonomy" id="3562"/>
    <lineage>
        <taxon>Eukaryota</taxon>
        <taxon>Viridiplantae</taxon>
        <taxon>Streptophyta</taxon>
        <taxon>Embryophyta</taxon>
        <taxon>Tracheophyta</taxon>
        <taxon>Spermatophyta</taxon>
        <taxon>Magnoliopsida</taxon>
        <taxon>eudicotyledons</taxon>
        <taxon>Gunneridae</taxon>
        <taxon>Pentapetalae</taxon>
        <taxon>Caryophyllales</taxon>
        <taxon>Chenopodiaceae</taxon>
        <taxon>Chenopodioideae</taxon>
        <taxon>Anserineae</taxon>
        <taxon>Spinacia</taxon>
    </lineage>
</organism>
<dbReference type="AlphaFoldDB" id="A0A9R0I2Z1"/>
<proteinExistence type="predicted"/>
<reference evidence="2" key="1">
    <citation type="journal article" date="2021" name="Nat. Commun.">
        <title>Genomic analyses provide insights into spinach domestication and the genetic basis of agronomic traits.</title>
        <authorList>
            <person name="Cai X."/>
            <person name="Sun X."/>
            <person name="Xu C."/>
            <person name="Sun H."/>
            <person name="Wang X."/>
            <person name="Ge C."/>
            <person name="Zhang Z."/>
            <person name="Wang Q."/>
            <person name="Fei Z."/>
            <person name="Jiao C."/>
            <person name="Wang Q."/>
        </authorList>
    </citation>
    <scope>NUCLEOTIDE SEQUENCE [LARGE SCALE GENOMIC DNA]</scope>
    <source>
        <strain evidence="2">cv. Varoflay</strain>
    </source>
</reference>
<dbReference type="FunFam" id="3.40.50.150:FF:000440">
    <property type="entry name" value="Os09g0479300 protein"/>
    <property type="match status" value="1"/>
</dbReference>
<dbReference type="PANTHER" id="PTHR11538">
    <property type="entry name" value="PHENYLALANYL-TRNA SYNTHETASE"/>
    <property type="match status" value="1"/>
</dbReference>
<evidence type="ECO:0000259" key="1">
    <source>
        <dbReference type="Pfam" id="PF10354"/>
    </source>
</evidence>
<dbReference type="KEGG" id="soe:110781956"/>
<accession>A0A9R0I2Z1</accession>
<gene>
    <name evidence="3" type="primary">LOC110781956</name>
</gene>
<dbReference type="GO" id="GO:0070475">
    <property type="term" value="P:rRNA base methylation"/>
    <property type="evidence" value="ECO:0000318"/>
    <property type="project" value="GO_Central"/>
</dbReference>
<feature type="domain" description="25S rRNA (uridine-N(3))-methyltransferase BMT5-like" evidence="1">
    <location>
        <begin position="30"/>
        <end position="195"/>
    </location>
</feature>
<dbReference type="OrthoDB" id="273345at2759"/>
<dbReference type="GeneID" id="110781956"/>
<dbReference type="GO" id="GO:0005737">
    <property type="term" value="C:cytoplasm"/>
    <property type="evidence" value="ECO:0000318"/>
    <property type="project" value="GO_Central"/>
</dbReference>
<evidence type="ECO:0000313" key="2">
    <source>
        <dbReference type="Proteomes" id="UP000813463"/>
    </source>
</evidence>
<dbReference type="InterPro" id="IPR019446">
    <property type="entry name" value="BMT5-like"/>
</dbReference>
<dbReference type="PANTHER" id="PTHR11538:SF26">
    <property type="entry name" value="FERREDOXIN-FOLD ANTICODON-BINDING DOMAIN-CONTAINING PROTEIN 1"/>
    <property type="match status" value="1"/>
</dbReference>
<dbReference type="InterPro" id="IPR029063">
    <property type="entry name" value="SAM-dependent_MTases_sf"/>
</dbReference>
<protein>
    <submittedName>
        <fullName evidence="3">Heavy metal-associated isoprenylated plant protein 41</fullName>
    </submittedName>
</protein>
<name>A0A9R0I2Z1_SPIOL</name>